<gene>
    <name evidence="3" type="ORF">NE848_14980</name>
</gene>
<organism evidence="3 4">
    <name type="scientific">Gramella jeungdoensis</name>
    <dbReference type="NCBI Taxonomy" id="708091"/>
    <lineage>
        <taxon>Bacteria</taxon>
        <taxon>Pseudomonadati</taxon>
        <taxon>Bacteroidota</taxon>
        <taxon>Flavobacteriia</taxon>
        <taxon>Flavobacteriales</taxon>
        <taxon>Flavobacteriaceae</taxon>
        <taxon>Christiangramia</taxon>
    </lineage>
</organism>
<evidence type="ECO:0000313" key="3">
    <source>
        <dbReference type="EMBL" id="MCM8570697.1"/>
    </source>
</evidence>
<evidence type="ECO:0000259" key="2">
    <source>
        <dbReference type="Pfam" id="PF14534"/>
    </source>
</evidence>
<dbReference type="EMBL" id="JAMSCK010000006">
    <property type="protein sequence ID" value="MCM8570697.1"/>
    <property type="molecule type" value="Genomic_DNA"/>
</dbReference>
<reference evidence="3" key="1">
    <citation type="submission" date="2022-06" db="EMBL/GenBank/DDBJ databases">
        <title>Gramella sediminis sp. nov., isolated from deep-sea sediment of the Indian Ocean.</title>
        <authorList>
            <person name="Yang L."/>
        </authorList>
    </citation>
    <scope>NUCLEOTIDE SEQUENCE</scope>
    <source>
        <strain evidence="3">HMD3159</strain>
    </source>
</reference>
<protein>
    <submittedName>
        <fullName evidence="3">Nuclear transport factor 2 family protein</fullName>
    </submittedName>
</protein>
<evidence type="ECO:0000256" key="1">
    <source>
        <dbReference type="SAM" id="SignalP"/>
    </source>
</evidence>
<proteinExistence type="predicted"/>
<name>A0ABT0Z4P6_9FLAO</name>
<dbReference type="Pfam" id="PF14534">
    <property type="entry name" value="DUF4440"/>
    <property type="match status" value="1"/>
</dbReference>
<accession>A0ABT0Z4P6</accession>
<keyword evidence="4" id="KW-1185">Reference proteome</keyword>
<sequence length="144" mass="16566">MKKLILFTFGLVLIMAGANAQSFSKDLQQLRQNYIQALKNSDTEKILQVYSKDAAIHHIDGTMLNGSKEIGDFYNEFFKNSKATIAFENISEDKLAKDLVFYHDKVFLDIEGEDVTRNIEVVNIAKKADGKWRVIKSYRWPMPE</sequence>
<feature type="domain" description="DUF4440" evidence="2">
    <location>
        <begin position="27"/>
        <end position="134"/>
    </location>
</feature>
<dbReference type="InterPro" id="IPR032710">
    <property type="entry name" value="NTF2-like_dom_sf"/>
</dbReference>
<dbReference type="Gene3D" id="3.10.450.50">
    <property type="match status" value="1"/>
</dbReference>
<dbReference type="InterPro" id="IPR011944">
    <property type="entry name" value="Steroid_delta5-4_isomerase"/>
</dbReference>
<dbReference type="RefSeq" id="WP_252115128.1">
    <property type="nucleotide sequence ID" value="NZ_JAMSCK010000006.1"/>
</dbReference>
<comment type="caution">
    <text evidence="3">The sequence shown here is derived from an EMBL/GenBank/DDBJ whole genome shotgun (WGS) entry which is preliminary data.</text>
</comment>
<dbReference type="InterPro" id="IPR027843">
    <property type="entry name" value="DUF4440"/>
</dbReference>
<dbReference type="NCBIfam" id="TIGR02246">
    <property type="entry name" value="SgcJ/EcaC family oxidoreductase"/>
    <property type="match status" value="1"/>
</dbReference>
<evidence type="ECO:0000313" key="4">
    <source>
        <dbReference type="Proteomes" id="UP001155077"/>
    </source>
</evidence>
<feature type="chain" id="PRO_5045563303" evidence="1">
    <location>
        <begin position="21"/>
        <end position="144"/>
    </location>
</feature>
<dbReference type="SUPFAM" id="SSF54427">
    <property type="entry name" value="NTF2-like"/>
    <property type="match status" value="1"/>
</dbReference>
<keyword evidence="1" id="KW-0732">Signal</keyword>
<dbReference type="Proteomes" id="UP001155077">
    <property type="component" value="Unassembled WGS sequence"/>
</dbReference>
<feature type="signal peptide" evidence="1">
    <location>
        <begin position="1"/>
        <end position="20"/>
    </location>
</feature>